<evidence type="ECO:0000259" key="7">
    <source>
        <dbReference type="PROSITE" id="PS01358"/>
    </source>
</evidence>
<evidence type="ECO:0000256" key="3">
    <source>
        <dbReference type="ARBA" id="ARBA00022771"/>
    </source>
</evidence>
<dbReference type="Pfam" id="PF15186">
    <property type="entry name" value="TEX13"/>
    <property type="match status" value="1"/>
</dbReference>
<reference evidence="9" key="3">
    <citation type="submission" date="2025-08" db="UniProtKB">
        <authorList>
            <consortium name="RefSeq"/>
        </authorList>
    </citation>
    <scope>IDENTIFICATION</scope>
    <source>
        <strain evidence="9">17A/GY</strain>
        <tissue evidence="9">Liver</tissue>
    </source>
</reference>
<proteinExistence type="inferred from homology"/>
<dbReference type="OrthoDB" id="9527063at2759"/>
<evidence type="ECO:0000256" key="6">
    <source>
        <dbReference type="SAM" id="MobiDB-lite"/>
    </source>
</evidence>
<feature type="compositionally biased region" description="Polar residues" evidence="6">
    <location>
        <begin position="475"/>
        <end position="492"/>
    </location>
</feature>
<keyword evidence="8" id="KW-1185">Reference proteome</keyword>
<keyword evidence="5" id="KW-0175">Coiled coil</keyword>
<keyword evidence="4" id="KW-0862">Zinc</keyword>
<feature type="coiled-coil region" evidence="5">
    <location>
        <begin position="111"/>
        <end position="152"/>
    </location>
</feature>
<dbReference type="GeneID" id="100754139"/>
<reference evidence="8" key="2">
    <citation type="journal article" date="2020" name="Biotechnol. Bioeng.">
        <title>Chromosome-scale scaffolds for the Chinese hamster reference genome assembly to facilitate the study of the CHO epigenome.</title>
        <authorList>
            <person name="Hilliard W."/>
            <person name="MacDonald M."/>
            <person name="Lee K.H."/>
        </authorList>
    </citation>
    <scope>NUCLEOTIDE SEQUENCE [LARGE SCALE GENOMIC DNA]</scope>
    <source>
        <strain evidence="8">17A/GY</strain>
    </source>
</reference>
<reference evidence="8" key="1">
    <citation type="journal article" date="2018" name="Biotechnol. Bioeng.">
        <title>A reference genome of the Chinese hamster based on a hybrid assembly strategy.</title>
        <authorList>
            <person name="Rupp O."/>
            <person name="MacDonald M.L."/>
            <person name="Li S."/>
            <person name="Dhiman H."/>
            <person name="Polson S."/>
            <person name="Griep S."/>
            <person name="Heffner K."/>
            <person name="Hernandez I."/>
            <person name="Brinkrolf K."/>
            <person name="Jadhav V."/>
            <person name="Samoudi M."/>
            <person name="Hao H."/>
            <person name="Kingham B."/>
            <person name="Goesmann A."/>
            <person name="Betenbaugh M.J."/>
            <person name="Lewis N.E."/>
            <person name="Borth N."/>
            <person name="Lee K.H."/>
        </authorList>
    </citation>
    <scope>NUCLEOTIDE SEQUENCE [LARGE SCALE GENOMIC DNA]</scope>
    <source>
        <strain evidence="8">17A/GY</strain>
    </source>
</reference>
<feature type="compositionally biased region" description="Polar residues" evidence="6">
    <location>
        <begin position="408"/>
        <end position="429"/>
    </location>
</feature>
<feature type="region of interest" description="Disordered" evidence="6">
    <location>
        <begin position="448"/>
        <end position="561"/>
    </location>
</feature>
<feature type="compositionally biased region" description="Low complexity" evidence="6">
    <location>
        <begin position="524"/>
        <end position="536"/>
    </location>
</feature>
<keyword evidence="3" id="KW-0863">Zinc-finger</keyword>
<evidence type="ECO:0000256" key="2">
    <source>
        <dbReference type="ARBA" id="ARBA00022723"/>
    </source>
</evidence>
<dbReference type="RefSeq" id="XP_027289334.1">
    <property type="nucleotide sequence ID" value="XM_027433533.1"/>
</dbReference>
<dbReference type="GO" id="GO:0003729">
    <property type="term" value="F:mRNA binding"/>
    <property type="evidence" value="ECO:0007669"/>
    <property type="project" value="TreeGrafter"/>
</dbReference>
<evidence type="ECO:0000313" key="9">
    <source>
        <dbReference type="RefSeq" id="XP_027289334.1"/>
    </source>
</evidence>
<dbReference type="InterPro" id="IPR001876">
    <property type="entry name" value="Znf_RanBP2"/>
</dbReference>
<organism evidence="8 9">
    <name type="scientific">Cricetulus griseus</name>
    <name type="common">Chinese hamster</name>
    <name type="synonym">Cricetulus barabensis griseus</name>
    <dbReference type="NCBI Taxonomy" id="10029"/>
    <lineage>
        <taxon>Eukaryota</taxon>
        <taxon>Metazoa</taxon>
        <taxon>Chordata</taxon>
        <taxon>Craniata</taxon>
        <taxon>Vertebrata</taxon>
        <taxon>Euteleostomi</taxon>
        <taxon>Mammalia</taxon>
        <taxon>Eutheria</taxon>
        <taxon>Euarchontoglires</taxon>
        <taxon>Glires</taxon>
        <taxon>Rodentia</taxon>
        <taxon>Myomorpha</taxon>
        <taxon>Muroidea</taxon>
        <taxon>Cricetidae</taxon>
        <taxon>Cricetinae</taxon>
        <taxon>Cricetulus</taxon>
    </lineage>
</organism>
<accession>A0A9J7GM76</accession>
<dbReference type="AlphaFoldDB" id="A0A9J7GM76"/>
<feature type="compositionally biased region" description="Basic and acidic residues" evidence="6">
    <location>
        <begin position="452"/>
        <end position="461"/>
    </location>
</feature>
<feature type="compositionally biased region" description="Basic and acidic residues" evidence="6">
    <location>
        <begin position="551"/>
        <end position="561"/>
    </location>
</feature>
<dbReference type="PANTHER" id="PTHR23111:SF103">
    <property type="entry name" value="TEX13 FAMILY MEMBER C3-RELATED"/>
    <property type="match status" value="1"/>
</dbReference>
<dbReference type="InterPro" id="IPR028193">
    <property type="entry name" value="TEX13A-D_N"/>
</dbReference>
<dbReference type="PANTHER" id="PTHR23111">
    <property type="entry name" value="ZINC FINGER PROTEIN"/>
    <property type="match status" value="1"/>
</dbReference>
<evidence type="ECO:0000256" key="1">
    <source>
        <dbReference type="ARBA" id="ARBA00008287"/>
    </source>
</evidence>
<dbReference type="GO" id="GO:0008270">
    <property type="term" value="F:zinc ion binding"/>
    <property type="evidence" value="ECO:0007669"/>
    <property type="project" value="UniProtKB-KW"/>
</dbReference>
<comment type="similarity">
    <text evidence="1">Belongs to the TEX13 family.</text>
</comment>
<evidence type="ECO:0000256" key="5">
    <source>
        <dbReference type="SAM" id="Coils"/>
    </source>
</evidence>
<evidence type="ECO:0000313" key="8">
    <source>
        <dbReference type="Proteomes" id="UP001108280"/>
    </source>
</evidence>
<feature type="compositionally biased region" description="Polar residues" evidence="6">
    <location>
        <begin position="379"/>
        <end position="392"/>
    </location>
</feature>
<protein>
    <submittedName>
        <fullName evidence="9">Testis-expressed protein 13C-1</fullName>
    </submittedName>
</protein>
<gene>
    <name evidence="9" type="primary">LOC100754139</name>
</gene>
<keyword evidence="2" id="KW-0479">Metal-binding</keyword>
<feature type="region of interest" description="Disordered" evidence="6">
    <location>
        <begin position="347"/>
        <end position="429"/>
    </location>
</feature>
<evidence type="ECO:0000256" key="4">
    <source>
        <dbReference type="ARBA" id="ARBA00022833"/>
    </source>
</evidence>
<sequence>MAVEFGDHTSGFRHTEVIRFINNEVLMNGGGPEFYMTFRSRSWNDIEDQLHSVLVDPKVPRSLKRACTWSALALSVRVAARQREQQARRVGRLQDQVGEREIASWTLASELQRLREERDQAAAQLVSTQNALQEAMDEREVLRGRLLQAERSALPDMPEPRVGRLRTANWSLEDEEQEELPCRQPQNMPNVEEQMPISPVLSYLPGLPGSWVQTVHPILRVPVPNPVPLNAQFPLGFPYSTPVPCSVVVDSGAAAAAMAAVVPQMAPSAVYPPGMWISSGSQDAVTSAWGQVFHRPNEFSDIHRDISLLGDNVSHSEQGSEKPCGIPVHRDNNHKESQVVTQVMPATEKKTPTKDQVTAAPEVNSNHNIKEKSAMPQGKDSQGNKTSCTQKSYPGIPRKVVGLKDSISHNTTEDSLTPQETATQANATSPILKRYPGILLRRPDLGSSLSCKQKEHPKTHQETVALEDDNRSWQKENTITFQQMTPRSTGGNPSEKKDHVMPQGIGKSQSQKEEPNRLQASTPVKSKSYSVSKNSKQLSPKQKTKQAQRAKSPEIKQPEKALLHRTPVNWVCPSCKTVNRSWCKGCNKCAKAGAQFGRKDFDPKPTH</sequence>
<dbReference type="PROSITE" id="PS01358">
    <property type="entry name" value="ZF_RANBP2_1"/>
    <property type="match status" value="1"/>
</dbReference>
<dbReference type="Proteomes" id="UP001108280">
    <property type="component" value="Chromosome X"/>
</dbReference>
<feature type="domain" description="RanBP2-type" evidence="7">
    <location>
        <begin position="570"/>
        <end position="589"/>
    </location>
</feature>
<name>A0A9J7GM76_CRIGR</name>
<dbReference type="KEGG" id="cge:100754139"/>